<dbReference type="InterPro" id="IPR010877">
    <property type="entry name" value="Phage_Mu_Gp46"/>
</dbReference>
<reference evidence="1 2" key="1">
    <citation type="submission" date="2010-08" db="EMBL/GenBank/DDBJ databases">
        <title>The draft genome of Desulfovibrio fructosovorans JJ.</title>
        <authorList>
            <consortium name="US DOE Joint Genome Institute (JGI-PGF)"/>
            <person name="Lucas S."/>
            <person name="Copeland A."/>
            <person name="Lapidus A."/>
            <person name="Cheng J.-F."/>
            <person name="Bruce D."/>
            <person name="Goodwin L."/>
            <person name="Pitluck S."/>
            <person name="Land M.L."/>
            <person name="Hauser L."/>
            <person name="Chang Y.-J."/>
            <person name="Jeffries C."/>
            <person name="Wall J.D."/>
            <person name="Stahl D.A."/>
            <person name="Arkin A.P."/>
            <person name="Dehal P."/>
            <person name="Stolyar S.M."/>
            <person name="Hazen T.C."/>
            <person name="Woyke T.J."/>
        </authorList>
    </citation>
    <scope>NUCLEOTIDE SEQUENCE [LARGE SCALE GENOMIC DNA]</scope>
    <source>
        <strain evidence="1 2">JJ</strain>
    </source>
</reference>
<name>E1JUA5_SOLFR</name>
<dbReference type="eggNOG" id="COG4381">
    <property type="taxonomic scope" value="Bacteria"/>
</dbReference>
<protein>
    <submittedName>
        <fullName evidence="1">GP46 family protein</fullName>
    </submittedName>
</protein>
<gene>
    <name evidence="1" type="ORF">DesfrDRAFT_1204</name>
</gene>
<evidence type="ECO:0000313" key="2">
    <source>
        <dbReference type="Proteomes" id="UP000006250"/>
    </source>
</evidence>
<evidence type="ECO:0000313" key="1">
    <source>
        <dbReference type="EMBL" id="EFL52035.1"/>
    </source>
</evidence>
<keyword evidence="2" id="KW-1185">Reference proteome</keyword>
<dbReference type="RefSeq" id="WP_005992061.1">
    <property type="nucleotide sequence ID" value="NZ_AECZ01000006.1"/>
</dbReference>
<proteinExistence type="predicted"/>
<comment type="caution">
    <text evidence="1">The sequence shown here is derived from an EMBL/GenBank/DDBJ whole genome shotgun (WGS) entry which is preliminary data.</text>
</comment>
<dbReference type="STRING" id="596151.DesfrDRAFT_1204"/>
<accession>E1JUA5</accession>
<dbReference type="EMBL" id="AECZ01000006">
    <property type="protein sequence ID" value="EFL52035.1"/>
    <property type="molecule type" value="Genomic_DNA"/>
</dbReference>
<dbReference type="Proteomes" id="UP000006250">
    <property type="component" value="Unassembled WGS sequence"/>
</dbReference>
<dbReference type="AlphaFoldDB" id="E1JUA5"/>
<dbReference type="Gene3D" id="3.10.450.40">
    <property type="match status" value="1"/>
</dbReference>
<dbReference type="SUPFAM" id="SSF160719">
    <property type="entry name" value="gpW/gp25-like"/>
    <property type="match status" value="1"/>
</dbReference>
<sequence length="118" mass="12997">MGIDKGIDPYTGEYSQTRINHLGNAVYIRLATPLGSWWADPSIGSRLHELARSKDLPRIGVLARQYAAAALQPLLDDGRARSIDVISEQPHDGRCLLRITVVDALGRQVTFQHPVQVA</sequence>
<dbReference type="Pfam" id="PF07409">
    <property type="entry name" value="GP46"/>
    <property type="match status" value="1"/>
</dbReference>
<organism evidence="1 2">
    <name type="scientific">Solidesulfovibrio fructosivorans JJ]</name>
    <dbReference type="NCBI Taxonomy" id="596151"/>
    <lineage>
        <taxon>Bacteria</taxon>
        <taxon>Pseudomonadati</taxon>
        <taxon>Thermodesulfobacteriota</taxon>
        <taxon>Desulfovibrionia</taxon>
        <taxon>Desulfovibrionales</taxon>
        <taxon>Desulfovibrionaceae</taxon>
        <taxon>Solidesulfovibrio</taxon>
    </lineage>
</organism>